<dbReference type="Pfam" id="PF13560">
    <property type="entry name" value="HTH_31"/>
    <property type="match status" value="1"/>
</dbReference>
<feature type="domain" description="MmyB-like transcription regulator ligand binding" evidence="1">
    <location>
        <begin position="117"/>
        <end position="286"/>
    </location>
</feature>
<accession>A0ABS5TC32</accession>
<sequence>MSKTTVARAALRDFLISRRARVTPEQAGLATFGTTRRVNGLRREEVAMLAGISAEYYVRLERGNAAGVSAGVRRAVADVLRLDQVERDHFEHLLDALSGGSGAPAAAASASVMPAGVRAPVQLLIDAIADFPVFVFNRRLDIVGANRLGRLLYAPIFEFHGGAAGPANAPRFAFLAGAAAERFWPERAGLLGDAVADLRRELGRDPHDRALISLIDEFSRESAEFRALWAEHDVRRRSNGIKTLNHPVVGPLTMPYEKLLVAGEGLEVMAYTPDPAGPEYDALKRLSVWEPGTGVPRSDGGPTHEGAGN</sequence>
<comment type="caution">
    <text evidence="2">The sequence shown here is derived from an EMBL/GenBank/DDBJ whole genome shotgun (WGS) entry which is preliminary data.</text>
</comment>
<reference evidence="2 3" key="1">
    <citation type="submission" date="2021-05" db="EMBL/GenBank/DDBJ databases">
        <title>Kineosporia and Streptomyces sp. nov. two new marine actinobacteria isolated from Coral.</title>
        <authorList>
            <person name="Buangrab K."/>
            <person name="Sutthacheep M."/>
            <person name="Yeemin T."/>
            <person name="Harunari E."/>
            <person name="Igarashi Y."/>
            <person name="Kanchanasin P."/>
            <person name="Tanasupawat S."/>
            <person name="Phongsopitanun W."/>
        </authorList>
    </citation>
    <scope>NUCLEOTIDE SEQUENCE [LARGE SCALE GENOMIC DNA]</scope>
    <source>
        <strain evidence="2 3">J2-2</strain>
    </source>
</reference>
<dbReference type="RefSeq" id="WP_214154903.1">
    <property type="nucleotide sequence ID" value="NZ_JAHBAY010000002.1"/>
</dbReference>
<dbReference type="PANTHER" id="PTHR35010:SF2">
    <property type="entry name" value="BLL4672 PROTEIN"/>
    <property type="match status" value="1"/>
</dbReference>
<gene>
    <name evidence="2" type="ORF">KIH74_06710</name>
</gene>
<proteinExistence type="predicted"/>
<dbReference type="InterPro" id="IPR001387">
    <property type="entry name" value="Cro/C1-type_HTH"/>
</dbReference>
<dbReference type="InterPro" id="IPR041413">
    <property type="entry name" value="MLTR_LBD"/>
</dbReference>
<dbReference type="Pfam" id="PF17765">
    <property type="entry name" value="MLTR_LBD"/>
    <property type="match status" value="1"/>
</dbReference>
<evidence type="ECO:0000259" key="1">
    <source>
        <dbReference type="Pfam" id="PF17765"/>
    </source>
</evidence>
<keyword evidence="3" id="KW-1185">Reference proteome</keyword>
<dbReference type="InterPro" id="IPR010982">
    <property type="entry name" value="Lambda_DNA-bd_dom_sf"/>
</dbReference>
<dbReference type="CDD" id="cd00093">
    <property type="entry name" value="HTH_XRE"/>
    <property type="match status" value="1"/>
</dbReference>
<organism evidence="2 3">
    <name type="scientific">Kineosporia corallincola</name>
    <dbReference type="NCBI Taxonomy" id="2835133"/>
    <lineage>
        <taxon>Bacteria</taxon>
        <taxon>Bacillati</taxon>
        <taxon>Actinomycetota</taxon>
        <taxon>Actinomycetes</taxon>
        <taxon>Kineosporiales</taxon>
        <taxon>Kineosporiaceae</taxon>
        <taxon>Kineosporia</taxon>
    </lineage>
</organism>
<protein>
    <submittedName>
        <fullName evidence="2">Helix-turn-helix domain-containing protein</fullName>
    </submittedName>
</protein>
<dbReference type="EMBL" id="JAHBAY010000002">
    <property type="protein sequence ID" value="MBT0768610.1"/>
    <property type="molecule type" value="Genomic_DNA"/>
</dbReference>
<dbReference type="SUPFAM" id="SSF47413">
    <property type="entry name" value="lambda repressor-like DNA-binding domains"/>
    <property type="match status" value="1"/>
</dbReference>
<name>A0ABS5TC32_9ACTN</name>
<dbReference type="Gene3D" id="1.10.260.40">
    <property type="entry name" value="lambda repressor-like DNA-binding domains"/>
    <property type="match status" value="1"/>
</dbReference>
<dbReference type="Gene3D" id="3.30.450.180">
    <property type="match status" value="1"/>
</dbReference>
<dbReference type="PANTHER" id="PTHR35010">
    <property type="entry name" value="BLL4672 PROTEIN-RELATED"/>
    <property type="match status" value="1"/>
</dbReference>
<dbReference type="Proteomes" id="UP001197247">
    <property type="component" value="Unassembled WGS sequence"/>
</dbReference>
<evidence type="ECO:0000313" key="3">
    <source>
        <dbReference type="Proteomes" id="UP001197247"/>
    </source>
</evidence>
<evidence type="ECO:0000313" key="2">
    <source>
        <dbReference type="EMBL" id="MBT0768610.1"/>
    </source>
</evidence>